<feature type="domain" description="PH" evidence="1">
    <location>
        <begin position="53"/>
        <end position="151"/>
    </location>
</feature>
<dbReference type="PANTHER" id="PTHR47112">
    <property type="entry name" value="PX DOMAIN-CONTAINING PROTEIN"/>
    <property type="match status" value="1"/>
</dbReference>
<dbReference type="InterPro" id="IPR011993">
    <property type="entry name" value="PH-like_dom_sf"/>
</dbReference>
<dbReference type="EMBL" id="CAJZBQ010000056">
    <property type="protein sequence ID" value="CAG9333340.1"/>
    <property type="molecule type" value="Genomic_DNA"/>
</dbReference>
<dbReference type="SUPFAM" id="SSF54001">
    <property type="entry name" value="Cysteine proteinases"/>
    <property type="match status" value="1"/>
</dbReference>
<accession>A0AAU9KJ31</accession>
<dbReference type="InterPro" id="IPR001849">
    <property type="entry name" value="PH_domain"/>
</dbReference>
<proteinExistence type="predicted"/>
<dbReference type="AlphaFoldDB" id="A0AAU9KJ31"/>
<organism evidence="2 3">
    <name type="scientific">Blepharisma stoltei</name>
    <dbReference type="NCBI Taxonomy" id="1481888"/>
    <lineage>
        <taxon>Eukaryota</taxon>
        <taxon>Sar</taxon>
        <taxon>Alveolata</taxon>
        <taxon>Ciliophora</taxon>
        <taxon>Postciliodesmatophora</taxon>
        <taxon>Heterotrichea</taxon>
        <taxon>Heterotrichida</taxon>
        <taxon>Blepharismidae</taxon>
        <taxon>Blepharisma</taxon>
    </lineage>
</organism>
<reference evidence="2" key="1">
    <citation type="submission" date="2021-09" db="EMBL/GenBank/DDBJ databases">
        <authorList>
            <consortium name="AG Swart"/>
            <person name="Singh M."/>
            <person name="Singh A."/>
            <person name="Seah K."/>
            <person name="Emmerich C."/>
        </authorList>
    </citation>
    <scope>NUCLEOTIDE SEQUENCE</scope>
    <source>
        <strain evidence="2">ATCC30299</strain>
    </source>
</reference>
<evidence type="ECO:0000313" key="3">
    <source>
        <dbReference type="Proteomes" id="UP001162131"/>
    </source>
</evidence>
<comment type="caution">
    <text evidence="2">The sequence shown here is derived from an EMBL/GenBank/DDBJ whole genome shotgun (WGS) entry which is preliminary data.</text>
</comment>
<dbReference type="Pfam" id="PF05708">
    <property type="entry name" value="Peptidase_C92"/>
    <property type="match status" value="1"/>
</dbReference>
<dbReference type="Proteomes" id="UP001162131">
    <property type="component" value="Unassembled WGS sequence"/>
</dbReference>
<evidence type="ECO:0000313" key="2">
    <source>
        <dbReference type="EMBL" id="CAG9333340.1"/>
    </source>
</evidence>
<evidence type="ECO:0000259" key="1">
    <source>
        <dbReference type="PROSITE" id="PS50003"/>
    </source>
</evidence>
<dbReference type="Gene3D" id="2.30.29.30">
    <property type="entry name" value="Pleckstrin-homology domain (PH domain)/Phosphotyrosine-binding domain (PTB)"/>
    <property type="match status" value="1"/>
</dbReference>
<protein>
    <recommendedName>
        <fullName evidence="1">PH domain-containing protein</fullName>
    </recommendedName>
</protein>
<dbReference type="Gene3D" id="3.90.1720.10">
    <property type="entry name" value="endopeptidase domain like (from Nostoc punctiforme)"/>
    <property type="match status" value="1"/>
</dbReference>
<dbReference type="PROSITE" id="PS50003">
    <property type="entry name" value="PH_DOMAIN"/>
    <property type="match status" value="1"/>
</dbReference>
<dbReference type="SMART" id="SM00233">
    <property type="entry name" value="PH"/>
    <property type="match status" value="1"/>
</dbReference>
<dbReference type="InterPro" id="IPR024453">
    <property type="entry name" value="Peptidase_C92"/>
</dbReference>
<dbReference type="InterPro" id="IPR038765">
    <property type="entry name" value="Papain-like_cys_pep_sf"/>
</dbReference>
<dbReference type="Pfam" id="PF00169">
    <property type="entry name" value="PH"/>
    <property type="match status" value="1"/>
</dbReference>
<sequence>MENLSHSILSDEPSKSILSHSSSQSVFSCPSSSQFSFSSISTQSSSQLNPTNLIQKSGWLQKKSTKLFRRWHWRFFLLKDKKLVYFRKKTDKKPSATINFDQVTVNVHFISWKSKSEFLILPLGSKSGFKLKTMPQDELFSWASAIIQHIEVSDGNKFLLTTKDHSWRSIRVSEKQFLENVSSGDVLLFQSKCVPATLQRTLIRSNYDHVAMLLNIEGTIMFLEATRLQGVSILEWESFKERNWHLLYNKLVYRKIEPELNLQEIEALENFIAEVQGKKFRFTFTKRKKFSKGRVHVQEKYFCSELVASAYQMIGILPCDVLPSYFWPKHFSSDKVLPLVRHSLSQEMMIDFEIQ</sequence>
<keyword evidence="3" id="KW-1185">Reference proteome</keyword>
<dbReference type="SUPFAM" id="SSF50729">
    <property type="entry name" value="PH domain-like"/>
    <property type="match status" value="1"/>
</dbReference>
<gene>
    <name evidence="2" type="ORF">BSTOLATCC_MIC58153</name>
</gene>
<dbReference type="PANTHER" id="PTHR47112:SF1">
    <property type="entry name" value="PX DOMAIN-CONTAINING PROTEIN"/>
    <property type="match status" value="1"/>
</dbReference>
<name>A0AAU9KJ31_9CILI</name>